<dbReference type="Pfam" id="PF00059">
    <property type="entry name" value="Lectin_C"/>
    <property type="match status" value="1"/>
</dbReference>
<organism evidence="3 4">
    <name type="scientific">Lottia gigantea</name>
    <name type="common">Giant owl limpet</name>
    <dbReference type="NCBI Taxonomy" id="225164"/>
    <lineage>
        <taxon>Eukaryota</taxon>
        <taxon>Metazoa</taxon>
        <taxon>Spiralia</taxon>
        <taxon>Lophotrochozoa</taxon>
        <taxon>Mollusca</taxon>
        <taxon>Gastropoda</taxon>
        <taxon>Patellogastropoda</taxon>
        <taxon>Lottioidea</taxon>
        <taxon>Lottiidae</taxon>
        <taxon>Lottia</taxon>
    </lineage>
</organism>
<reference evidence="3 4" key="1">
    <citation type="journal article" date="2013" name="Nature">
        <title>Insights into bilaterian evolution from three spiralian genomes.</title>
        <authorList>
            <person name="Simakov O."/>
            <person name="Marletaz F."/>
            <person name="Cho S.J."/>
            <person name="Edsinger-Gonzales E."/>
            <person name="Havlak P."/>
            <person name="Hellsten U."/>
            <person name="Kuo D.H."/>
            <person name="Larsson T."/>
            <person name="Lv J."/>
            <person name="Arendt D."/>
            <person name="Savage R."/>
            <person name="Osoegawa K."/>
            <person name="de Jong P."/>
            <person name="Grimwood J."/>
            <person name="Chapman J.A."/>
            <person name="Shapiro H."/>
            <person name="Aerts A."/>
            <person name="Otillar R.P."/>
            <person name="Terry A.Y."/>
            <person name="Boore J.L."/>
            <person name="Grigoriev I.V."/>
            <person name="Lindberg D.R."/>
            <person name="Seaver E.C."/>
            <person name="Weisblat D.A."/>
            <person name="Putnam N.H."/>
            <person name="Rokhsar D.S."/>
        </authorList>
    </citation>
    <scope>NUCLEOTIDE SEQUENCE [LARGE SCALE GENOMIC DNA]</scope>
</reference>
<protein>
    <recommendedName>
        <fullName evidence="2">C-type lectin domain-containing protein</fullName>
    </recommendedName>
</protein>
<dbReference type="HOGENOM" id="CLU_742462_0_0_1"/>
<dbReference type="InterPro" id="IPR001304">
    <property type="entry name" value="C-type_lectin-like"/>
</dbReference>
<dbReference type="CTD" id="20242074"/>
<dbReference type="Gene3D" id="3.10.100.10">
    <property type="entry name" value="Mannose-Binding Protein A, subunit A"/>
    <property type="match status" value="1"/>
</dbReference>
<dbReference type="KEGG" id="lgi:LOTGIDRAFT_172361"/>
<gene>
    <name evidence="3" type="ORF">LOTGIDRAFT_172361</name>
</gene>
<dbReference type="OrthoDB" id="6133475at2759"/>
<dbReference type="OMA" id="CTKFIGE"/>
<evidence type="ECO:0000313" key="4">
    <source>
        <dbReference type="Proteomes" id="UP000030746"/>
    </source>
</evidence>
<dbReference type="CDD" id="cd00037">
    <property type="entry name" value="CLECT"/>
    <property type="match status" value="1"/>
</dbReference>
<feature type="region of interest" description="Disordered" evidence="1">
    <location>
        <begin position="212"/>
        <end position="272"/>
    </location>
</feature>
<feature type="domain" description="C-type lectin" evidence="2">
    <location>
        <begin position="95"/>
        <end position="207"/>
    </location>
</feature>
<sequence length="373" mass="41493">MPMRTHIPNSAGHPSCNWVPNESSILIIPVDPAKKHENPKDFGIVWVASHHDLACSSQTSLYQEETRRLKTLSERFKGACTKFSSRTDLARAVMVEGRCVYGFRNSKQFDTAKAVCDSQGTQLIVLKTEDKQKAAWNALGSDFSQHWMGLKKKDNIWQWKDSGTWIPVTSPRWEYEDEGHCGYTMSSDNRFLWKTASSDAWYRPVCEELTESTPADSATATTTPADPSTTSTTPADPSTTSTTPADPSTTSTTPADPSTTTTTPAEQQPVLSGDSMFTRVDVLENVINIDSISVVNIRYCILRCLRRPDCTDIVYKPSTPNCILTKQVPAGAICNTFHNKIIRPVRLQLTNDDYTRLNVKLVTIHAISNNLIL</sequence>
<keyword evidence="4" id="KW-1185">Reference proteome</keyword>
<dbReference type="RefSeq" id="XP_009047488.1">
    <property type="nucleotide sequence ID" value="XM_009049240.1"/>
</dbReference>
<evidence type="ECO:0000256" key="1">
    <source>
        <dbReference type="SAM" id="MobiDB-lite"/>
    </source>
</evidence>
<dbReference type="Proteomes" id="UP000030746">
    <property type="component" value="Unassembled WGS sequence"/>
</dbReference>
<dbReference type="SUPFAM" id="SSF56436">
    <property type="entry name" value="C-type lectin-like"/>
    <property type="match status" value="1"/>
</dbReference>
<feature type="compositionally biased region" description="Low complexity" evidence="1">
    <location>
        <begin position="212"/>
        <end position="265"/>
    </location>
</feature>
<proteinExistence type="predicted"/>
<dbReference type="PROSITE" id="PS50041">
    <property type="entry name" value="C_TYPE_LECTIN_2"/>
    <property type="match status" value="1"/>
</dbReference>
<accession>V4AWC8</accession>
<dbReference type="InterPro" id="IPR016187">
    <property type="entry name" value="CTDL_fold"/>
</dbReference>
<dbReference type="EMBL" id="KB200367">
    <property type="protein sequence ID" value="ESP01808.1"/>
    <property type="molecule type" value="Genomic_DNA"/>
</dbReference>
<evidence type="ECO:0000259" key="2">
    <source>
        <dbReference type="PROSITE" id="PS50041"/>
    </source>
</evidence>
<dbReference type="SMART" id="SM00034">
    <property type="entry name" value="CLECT"/>
    <property type="match status" value="1"/>
</dbReference>
<dbReference type="InterPro" id="IPR016186">
    <property type="entry name" value="C-type_lectin-like/link_sf"/>
</dbReference>
<name>V4AWC8_LOTGI</name>
<dbReference type="AlphaFoldDB" id="V4AWC8"/>
<evidence type="ECO:0000313" key="3">
    <source>
        <dbReference type="EMBL" id="ESP01808.1"/>
    </source>
</evidence>
<dbReference type="GeneID" id="20242074"/>